<comment type="similarity">
    <text evidence="9">Belongs to the MnmA/TRMU family.</text>
</comment>
<comment type="subcellular location">
    <subcellularLocation>
        <location evidence="9">Cytoplasm</location>
    </subcellularLocation>
</comment>
<dbReference type="EMBL" id="BSFM01000021">
    <property type="protein sequence ID" value="GLK86610.1"/>
    <property type="molecule type" value="Genomic_DNA"/>
</dbReference>
<accession>A0A9W6JZ89</accession>
<feature type="disulfide bond" description="Alternate" evidence="9">
    <location>
        <begin position="132"/>
        <end position="229"/>
    </location>
</feature>
<evidence type="ECO:0000256" key="6">
    <source>
        <dbReference type="ARBA" id="ARBA00022884"/>
    </source>
</evidence>
<keyword evidence="7 9" id="KW-1015">Disulfide bond</keyword>
<dbReference type="InterPro" id="IPR004506">
    <property type="entry name" value="MnmA-like"/>
</dbReference>
<dbReference type="SUPFAM" id="SSF52402">
    <property type="entry name" value="Adenine nucleotide alpha hydrolases-like"/>
    <property type="match status" value="1"/>
</dbReference>
<dbReference type="AlphaFoldDB" id="A0A9W6JZ89"/>
<dbReference type="InterPro" id="IPR046885">
    <property type="entry name" value="MnmA-like_C"/>
</dbReference>
<feature type="binding site" evidence="9">
    <location>
        <position position="156"/>
    </location>
    <ligand>
        <name>ATP</name>
        <dbReference type="ChEBI" id="CHEBI:30616"/>
    </ligand>
</feature>
<evidence type="ECO:0000256" key="4">
    <source>
        <dbReference type="ARBA" id="ARBA00022741"/>
    </source>
</evidence>
<dbReference type="GO" id="GO:0005524">
    <property type="term" value="F:ATP binding"/>
    <property type="evidence" value="ECO:0007669"/>
    <property type="project" value="UniProtKB-KW"/>
</dbReference>
<dbReference type="NCBIfam" id="TIGR00420">
    <property type="entry name" value="trmU"/>
    <property type="match status" value="1"/>
</dbReference>
<protein>
    <recommendedName>
        <fullName evidence="9">tRNA-specific 2-thiouridylase MnmA</fullName>
        <ecNumber evidence="9">2.8.1.13</ecNumber>
    </recommendedName>
</protein>
<dbReference type="Gene3D" id="2.40.30.10">
    <property type="entry name" value="Translation factors"/>
    <property type="match status" value="1"/>
</dbReference>
<keyword evidence="5 9" id="KW-0067">ATP-binding</keyword>
<name>A0A9W6JZ89_9HYPH</name>
<reference evidence="12" key="1">
    <citation type="journal article" date="2014" name="Int. J. Syst. Evol. Microbiol.">
        <title>Complete genome sequence of Corynebacterium casei LMG S-19264T (=DSM 44701T), isolated from a smear-ripened cheese.</title>
        <authorList>
            <consortium name="US DOE Joint Genome Institute (JGI-PGF)"/>
            <person name="Walter F."/>
            <person name="Albersmeier A."/>
            <person name="Kalinowski J."/>
            <person name="Ruckert C."/>
        </authorList>
    </citation>
    <scope>NUCLEOTIDE SEQUENCE</scope>
    <source>
        <strain evidence="12">VKM B-2789</strain>
    </source>
</reference>
<feature type="domain" description="tRNA-specific 2-thiouridylase MnmA-like C-terminal" evidence="10">
    <location>
        <begin position="309"/>
        <end position="396"/>
    </location>
</feature>
<dbReference type="Gene3D" id="2.30.30.280">
    <property type="entry name" value="Adenine nucleotide alpha hydrolases-like domains"/>
    <property type="match status" value="1"/>
</dbReference>
<dbReference type="InterPro" id="IPR023382">
    <property type="entry name" value="MnmA-like_central_sf"/>
</dbReference>
<evidence type="ECO:0000313" key="12">
    <source>
        <dbReference type="EMBL" id="GLK86610.1"/>
    </source>
</evidence>
<dbReference type="PANTHER" id="PTHR11933">
    <property type="entry name" value="TRNA 5-METHYLAMINOMETHYL-2-THIOURIDYLATE -METHYLTRANSFERASE"/>
    <property type="match status" value="1"/>
</dbReference>
<evidence type="ECO:0000259" key="10">
    <source>
        <dbReference type="Pfam" id="PF20258"/>
    </source>
</evidence>
<organism evidence="12 13">
    <name type="scientific">Ancylobacter defluvii</name>
    <dbReference type="NCBI Taxonomy" id="1282440"/>
    <lineage>
        <taxon>Bacteria</taxon>
        <taxon>Pseudomonadati</taxon>
        <taxon>Pseudomonadota</taxon>
        <taxon>Alphaproteobacteria</taxon>
        <taxon>Hyphomicrobiales</taxon>
        <taxon>Xanthobacteraceae</taxon>
        <taxon>Ancylobacter</taxon>
    </lineage>
</organism>
<evidence type="ECO:0000256" key="8">
    <source>
        <dbReference type="ARBA" id="ARBA00051542"/>
    </source>
</evidence>
<dbReference type="CDD" id="cd01998">
    <property type="entry name" value="MnmA_TRMU-like"/>
    <property type="match status" value="1"/>
</dbReference>
<dbReference type="Pfam" id="PF20259">
    <property type="entry name" value="tRNA_Me_trans_M"/>
    <property type="match status" value="1"/>
</dbReference>
<dbReference type="FunFam" id="2.30.30.280:FF:000001">
    <property type="entry name" value="tRNA-specific 2-thiouridylase MnmA"/>
    <property type="match status" value="1"/>
</dbReference>
<dbReference type="NCBIfam" id="NF001138">
    <property type="entry name" value="PRK00143.1"/>
    <property type="match status" value="1"/>
</dbReference>
<dbReference type="HAMAP" id="MF_00144">
    <property type="entry name" value="tRNA_thiouridyl_MnmA"/>
    <property type="match status" value="1"/>
</dbReference>
<dbReference type="InterPro" id="IPR014729">
    <property type="entry name" value="Rossmann-like_a/b/a_fold"/>
</dbReference>
<evidence type="ECO:0000256" key="2">
    <source>
        <dbReference type="ARBA" id="ARBA00022679"/>
    </source>
</evidence>
<dbReference type="Pfam" id="PF20258">
    <property type="entry name" value="tRNA_Me_trans_C"/>
    <property type="match status" value="1"/>
</dbReference>
<feature type="binding site" evidence="9">
    <location>
        <begin position="37"/>
        <end position="44"/>
    </location>
    <ligand>
        <name>ATP</name>
        <dbReference type="ChEBI" id="CHEBI:30616"/>
    </ligand>
</feature>
<feature type="active site" description="Cysteine persulfide intermediate" evidence="9">
    <location>
        <position position="229"/>
    </location>
</feature>
<keyword evidence="3 9" id="KW-0819">tRNA processing</keyword>
<dbReference type="GO" id="GO:0103016">
    <property type="term" value="F:tRNA-uridine 2-sulfurtransferase activity"/>
    <property type="evidence" value="ECO:0007669"/>
    <property type="project" value="UniProtKB-EC"/>
</dbReference>
<comment type="caution">
    <text evidence="12">The sequence shown here is derived from an EMBL/GenBank/DDBJ whole genome shotgun (WGS) entry which is preliminary data.</text>
</comment>
<comment type="catalytic activity">
    <reaction evidence="8 9">
        <text>S-sulfanyl-L-cysteinyl-[protein] + uridine(34) in tRNA + AH2 + ATP = 2-thiouridine(34) in tRNA + L-cysteinyl-[protein] + A + AMP + diphosphate + H(+)</text>
        <dbReference type="Rhea" id="RHEA:47032"/>
        <dbReference type="Rhea" id="RHEA-COMP:10131"/>
        <dbReference type="Rhea" id="RHEA-COMP:11726"/>
        <dbReference type="Rhea" id="RHEA-COMP:11727"/>
        <dbReference type="Rhea" id="RHEA-COMP:11728"/>
        <dbReference type="ChEBI" id="CHEBI:13193"/>
        <dbReference type="ChEBI" id="CHEBI:15378"/>
        <dbReference type="ChEBI" id="CHEBI:17499"/>
        <dbReference type="ChEBI" id="CHEBI:29950"/>
        <dbReference type="ChEBI" id="CHEBI:30616"/>
        <dbReference type="ChEBI" id="CHEBI:33019"/>
        <dbReference type="ChEBI" id="CHEBI:61963"/>
        <dbReference type="ChEBI" id="CHEBI:65315"/>
        <dbReference type="ChEBI" id="CHEBI:87170"/>
        <dbReference type="ChEBI" id="CHEBI:456215"/>
        <dbReference type="EC" id="2.8.1.13"/>
    </reaction>
</comment>
<evidence type="ECO:0000259" key="11">
    <source>
        <dbReference type="Pfam" id="PF20259"/>
    </source>
</evidence>
<evidence type="ECO:0000256" key="9">
    <source>
        <dbReference type="HAMAP-Rule" id="MF_00144"/>
    </source>
</evidence>
<evidence type="ECO:0000256" key="3">
    <source>
        <dbReference type="ARBA" id="ARBA00022694"/>
    </source>
</evidence>
<feature type="active site" description="Nucleophile" evidence="9">
    <location>
        <position position="132"/>
    </location>
</feature>
<dbReference type="GO" id="GO:0005737">
    <property type="term" value="C:cytoplasm"/>
    <property type="evidence" value="ECO:0007669"/>
    <property type="project" value="UniProtKB-SubCell"/>
</dbReference>
<evidence type="ECO:0000256" key="1">
    <source>
        <dbReference type="ARBA" id="ARBA00022555"/>
    </source>
</evidence>
<feature type="site" description="Interaction with tRNA" evidence="9">
    <location>
        <position position="376"/>
    </location>
</feature>
<dbReference type="PANTHER" id="PTHR11933:SF5">
    <property type="entry name" value="MITOCHONDRIAL TRNA-SPECIFIC 2-THIOURIDYLASE 1"/>
    <property type="match status" value="1"/>
</dbReference>
<proteinExistence type="inferred from homology"/>
<keyword evidence="9" id="KW-0963">Cytoplasm</keyword>
<gene>
    <name evidence="9 12" type="primary">mnmA</name>
    <name evidence="12" type="ORF">GCM10017653_46800</name>
</gene>
<dbReference type="Pfam" id="PF03054">
    <property type="entry name" value="tRNA_Me_trans"/>
    <property type="match status" value="1"/>
</dbReference>
<dbReference type="EC" id="2.8.1.13" evidence="9"/>
<feature type="domain" description="tRNA-specific 2-thiouridylase MnmA-like central" evidence="11">
    <location>
        <begin position="243"/>
        <end position="301"/>
    </location>
</feature>
<sequence>MTTLSRSQAFVVADPPLAMIRLDDTGRTPKDTRVVVAMSGGVDSSVVAALYAQAGYEVLGVTLQLYDHGEAMHHRPGACCAGQDIYDARLVCEKLGIPHYVLDYESRFRDAVIERFADAYASGETPIPCVDCNRTVKFRDLMETAKDLGADILATGHYVTSRGLPDGTRALYRPLDESRDQSYFLYATTQTQIDMLRFPLGETTKPEVRALAEGFGLKVADKPDSQDICFVPNGHYTDIVEKLRPEAGEPGDIVHLDGRVLGRHAGVMRYTIGQRKGLGIAAAEPLYVVGIDARQRRVLVGPRAALGVTEVRIDEVNWLGDESLDAALDAGREIYVKVRSTRAPVPGQLGRAGDDVHRGAPVVRLAAAEEGVAPGQACVFYADASSGARLLGGGVIRRAPSAFTALTRGQEMVANVRTA</sequence>
<keyword evidence="6 9" id="KW-0694">RNA-binding</keyword>
<evidence type="ECO:0000313" key="13">
    <source>
        <dbReference type="Proteomes" id="UP001143330"/>
    </source>
</evidence>
<keyword evidence="4 9" id="KW-0547">Nucleotide-binding</keyword>
<comment type="caution">
    <text evidence="9">Lacks conserved residue(s) required for the propagation of feature annotation.</text>
</comment>
<evidence type="ECO:0000256" key="7">
    <source>
        <dbReference type="ARBA" id="ARBA00023157"/>
    </source>
</evidence>
<reference evidence="12" key="2">
    <citation type="submission" date="2023-01" db="EMBL/GenBank/DDBJ databases">
        <authorList>
            <person name="Sun Q."/>
            <person name="Evtushenko L."/>
        </authorList>
    </citation>
    <scope>NUCLEOTIDE SEQUENCE</scope>
    <source>
        <strain evidence="12">VKM B-2789</strain>
    </source>
</reference>
<keyword evidence="2 9" id="KW-0808">Transferase</keyword>
<dbReference type="Proteomes" id="UP001143330">
    <property type="component" value="Unassembled WGS sequence"/>
</dbReference>
<feature type="region of interest" description="Interaction with tRNA" evidence="9">
    <location>
        <begin position="179"/>
        <end position="181"/>
    </location>
</feature>
<feature type="binding site" evidence="9">
    <location>
        <position position="63"/>
    </location>
    <ligand>
        <name>ATP</name>
        <dbReference type="ChEBI" id="CHEBI:30616"/>
    </ligand>
</feature>
<dbReference type="InterPro" id="IPR046884">
    <property type="entry name" value="MnmA-like_central"/>
</dbReference>
<evidence type="ECO:0000256" key="5">
    <source>
        <dbReference type="ARBA" id="ARBA00022840"/>
    </source>
</evidence>
<dbReference type="GO" id="GO:0000049">
    <property type="term" value="F:tRNA binding"/>
    <property type="evidence" value="ECO:0007669"/>
    <property type="project" value="UniProtKB-KW"/>
</dbReference>
<dbReference type="GO" id="GO:0002143">
    <property type="term" value="P:tRNA wobble position uridine thiolation"/>
    <property type="evidence" value="ECO:0007669"/>
    <property type="project" value="TreeGrafter"/>
</dbReference>
<keyword evidence="13" id="KW-1185">Reference proteome</keyword>
<feature type="site" description="Interaction with tRNA" evidence="9">
    <location>
        <position position="157"/>
    </location>
</feature>
<dbReference type="FunFam" id="3.40.50.620:FF:000115">
    <property type="entry name" value="tRNA-specific 2-thiouridylase MnmA"/>
    <property type="match status" value="1"/>
</dbReference>
<dbReference type="Gene3D" id="3.40.50.620">
    <property type="entry name" value="HUPs"/>
    <property type="match status" value="1"/>
</dbReference>
<keyword evidence="1 9" id="KW-0820">tRNA-binding</keyword>
<comment type="function">
    <text evidence="9">Catalyzes the 2-thiolation of uridine at the wobble position (U34) of tRNA, leading to the formation of s(2)U34.</text>
</comment>